<protein>
    <recommendedName>
        <fullName evidence="8">Major facilitator superfamily (MFS) profile domain-containing protein</fullName>
    </recommendedName>
</protein>
<keyword evidence="2 5" id="KW-1133">Transmembrane helix</keyword>
<name>A0A8S3Z2W0_9EUPU</name>
<dbReference type="InterPro" id="IPR036259">
    <property type="entry name" value="MFS_trans_sf"/>
</dbReference>
<evidence type="ECO:0000256" key="2">
    <source>
        <dbReference type="ARBA" id="ARBA00022989"/>
    </source>
</evidence>
<dbReference type="EMBL" id="CAJHNH020001613">
    <property type="protein sequence ID" value="CAG5123774.1"/>
    <property type="molecule type" value="Genomic_DNA"/>
</dbReference>
<gene>
    <name evidence="6" type="ORF">CUNI_LOCUS9332</name>
</gene>
<organism evidence="6 7">
    <name type="scientific">Candidula unifasciata</name>
    <dbReference type="NCBI Taxonomy" id="100452"/>
    <lineage>
        <taxon>Eukaryota</taxon>
        <taxon>Metazoa</taxon>
        <taxon>Spiralia</taxon>
        <taxon>Lophotrochozoa</taxon>
        <taxon>Mollusca</taxon>
        <taxon>Gastropoda</taxon>
        <taxon>Heterobranchia</taxon>
        <taxon>Euthyneura</taxon>
        <taxon>Panpulmonata</taxon>
        <taxon>Eupulmonata</taxon>
        <taxon>Stylommatophora</taxon>
        <taxon>Helicina</taxon>
        <taxon>Helicoidea</taxon>
        <taxon>Geomitridae</taxon>
        <taxon>Candidula</taxon>
    </lineage>
</organism>
<dbReference type="PANTHER" id="PTHR23121">
    <property type="entry name" value="SODIUM-DEPENDENT GLUCOSE TRANSPORTER 1"/>
    <property type="match status" value="1"/>
</dbReference>
<feature type="transmembrane region" description="Helical" evidence="5">
    <location>
        <begin position="323"/>
        <end position="343"/>
    </location>
</feature>
<feature type="transmembrane region" description="Helical" evidence="5">
    <location>
        <begin position="88"/>
        <end position="108"/>
    </location>
</feature>
<sequence length="503" mass="55890">MVDVASDVKRQRDDVVQETSTKQEDQVRATECLGLLQRMGNREHRRKLLQSWLITLSFFSMGLTIGQVGTTLIDLQLITGTNLEGASAFITALTAGDMIGAFISGAVFNKVNTLLLMFISLMGMGVTTIISPYMSSYPLMIFVRVLCGTCEGIIAATGNACQMKMWRNQAKVMMQTMHFAVSLGGVIVPLYTEPFLAKRIMYTESGTSNVTTGNASGVSPTSRFSDTNVYYAFLISGVILLLTSVPLVVLFIKQRSPTIQTNSEKNTNVQITHRKLPCFLHLFMLTNICLMFLFYCCAELTFSSFLMSFLVNEFDSLTTSESLYITTALWASFALSRFIMIFVSKVISSLQLLSLCVLVMLVAYIGFFISVVLKSITAIVVFTSMAGLGLSSIFPAGYSWVETDLLKVTPRVSSSIMITGSGGRIIIPVIMGFLMDQVSNWWFCYTVLGTTVLVCLIFIFLYFLNKLFLNKVYGPIILIETLDIDNEQDQLLIKRQKKDQVIL</sequence>
<dbReference type="SUPFAM" id="SSF103473">
    <property type="entry name" value="MFS general substrate transporter"/>
    <property type="match status" value="1"/>
</dbReference>
<evidence type="ECO:0000256" key="3">
    <source>
        <dbReference type="ARBA" id="ARBA00023136"/>
    </source>
</evidence>
<keyword evidence="3 5" id="KW-0472">Membrane</keyword>
<dbReference type="PANTHER" id="PTHR23121:SF9">
    <property type="entry name" value="SODIUM-DEPENDENT GLUCOSE TRANSPORTER 1"/>
    <property type="match status" value="1"/>
</dbReference>
<dbReference type="Gene3D" id="1.20.1250.20">
    <property type="entry name" value="MFS general substrate transporter like domains"/>
    <property type="match status" value="2"/>
</dbReference>
<comment type="caution">
    <text evidence="6">The sequence shown here is derived from an EMBL/GenBank/DDBJ whole genome shotgun (WGS) entry which is preliminary data.</text>
</comment>
<feature type="transmembrane region" description="Helical" evidence="5">
    <location>
        <begin position="440"/>
        <end position="464"/>
    </location>
</feature>
<keyword evidence="1 5" id="KW-0812">Transmembrane</keyword>
<feature type="transmembrane region" description="Helical" evidence="5">
    <location>
        <begin position="282"/>
        <end position="311"/>
    </location>
</feature>
<feature type="transmembrane region" description="Helical" evidence="5">
    <location>
        <begin position="412"/>
        <end position="434"/>
    </location>
</feature>
<accession>A0A8S3Z2W0</accession>
<evidence type="ECO:0000256" key="4">
    <source>
        <dbReference type="SAM" id="MobiDB-lite"/>
    </source>
</evidence>
<dbReference type="Proteomes" id="UP000678393">
    <property type="component" value="Unassembled WGS sequence"/>
</dbReference>
<evidence type="ECO:0000313" key="6">
    <source>
        <dbReference type="EMBL" id="CAG5123774.1"/>
    </source>
</evidence>
<dbReference type="InterPro" id="IPR011701">
    <property type="entry name" value="MFS"/>
</dbReference>
<evidence type="ECO:0000256" key="1">
    <source>
        <dbReference type="ARBA" id="ARBA00022692"/>
    </source>
</evidence>
<feature type="transmembrane region" description="Helical" evidence="5">
    <location>
        <begin position="350"/>
        <end position="373"/>
    </location>
</feature>
<dbReference type="AlphaFoldDB" id="A0A8S3Z2W0"/>
<evidence type="ECO:0008006" key="8">
    <source>
        <dbReference type="Google" id="ProtNLM"/>
    </source>
</evidence>
<feature type="transmembrane region" description="Helical" evidence="5">
    <location>
        <begin position="229"/>
        <end position="252"/>
    </location>
</feature>
<feature type="transmembrane region" description="Helical" evidence="5">
    <location>
        <begin position="48"/>
        <end position="68"/>
    </location>
</feature>
<dbReference type="GO" id="GO:0022857">
    <property type="term" value="F:transmembrane transporter activity"/>
    <property type="evidence" value="ECO:0007669"/>
    <property type="project" value="InterPro"/>
</dbReference>
<proteinExistence type="predicted"/>
<feature type="transmembrane region" description="Helical" evidence="5">
    <location>
        <begin position="379"/>
        <end position="400"/>
    </location>
</feature>
<evidence type="ECO:0000256" key="5">
    <source>
        <dbReference type="SAM" id="Phobius"/>
    </source>
</evidence>
<evidence type="ECO:0000313" key="7">
    <source>
        <dbReference type="Proteomes" id="UP000678393"/>
    </source>
</evidence>
<feature type="transmembrane region" description="Helical" evidence="5">
    <location>
        <begin position="141"/>
        <end position="160"/>
    </location>
</feature>
<keyword evidence="7" id="KW-1185">Reference proteome</keyword>
<reference evidence="6" key="1">
    <citation type="submission" date="2021-04" db="EMBL/GenBank/DDBJ databases">
        <authorList>
            <consortium name="Molecular Ecology Group"/>
        </authorList>
    </citation>
    <scope>NUCLEOTIDE SEQUENCE</scope>
</reference>
<dbReference type="OrthoDB" id="9626824at2759"/>
<feature type="transmembrane region" description="Helical" evidence="5">
    <location>
        <begin position="115"/>
        <end position="135"/>
    </location>
</feature>
<feature type="transmembrane region" description="Helical" evidence="5">
    <location>
        <begin position="172"/>
        <end position="192"/>
    </location>
</feature>
<feature type="region of interest" description="Disordered" evidence="4">
    <location>
        <begin position="1"/>
        <end position="22"/>
    </location>
</feature>
<dbReference type="Pfam" id="PF07690">
    <property type="entry name" value="MFS_1"/>
    <property type="match status" value="1"/>
</dbReference>